<dbReference type="EMBL" id="JAENHL010000006">
    <property type="protein sequence ID" value="MBK1866597.1"/>
    <property type="molecule type" value="Genomic_DNA"/>
</dbReference>
<sequence length="581" mass="62905">MRSNSTAALMALALSSATAIFQAGPAFAEEPQKGGTLRILGSAEVDRFDTIPPATSDAVNFQRAVWRQLISFAASADTAEQVKAVGDLAEDVPVPTNNGLTYTFKLRQGAMWNAPGGARQITSEDIERGFKRMCNPAIGSPHLTYFENLIVGLADYCAGFAKVEAKVEPMKAYIEANDITGIETPSADVVTFNLKTPANDFIYLLSLATAAPAPVEVLNYMPDSPEYRTNFISNGPYTIESYVPDSMLRLVRNPAWKPETDPLRKAYVDAIEIVAGVQADAAMQQLQSGDGDMLYDHSIPPASAQMLIAQGDEKMSTVTTGRTRFVWINTVSNNNGGALKNVKVRQALSYAMDKAAIVQQLGGPTFAKPLNGIFPPNVIGYHEFDLYPSKDAKGDPEKAKALLTEAGYPNGLKLKMPYRNIGSDPALAQTIQESLKKAGFEIEISPVPPADFYPRLITNFSNAQNGVWDLVPAGWSPDWPGGAAGSIFLPQYSYNGTHGTFNFSDYNSDRANELAAKASATTDAEESVKLWQQVDETVMADAPTVPLVAVYTMLYHGPAVRNFLPYAPGGQGDWTNVWLSR</sequence>
<evidence type="ECO:0000313" key="1">
    <source>
        <dbReference type="EMBL" id="MBK1866597.1"/>
    </source>
</evidence>
<proteinExistence type="predicted"/>
<dbReference type="Proteomes" id="UP000616151">
    <property type="component" value="Unassembled WGS sequence"/>
</dbReference>
<keyword evidence="2" id="KW-1185">Reference proteome</keyword>
<name>A0ACC5R1Z8_9HYPH</name>
<organism evidence="1 2">
    <name type="scientific">Taklimakanibacter albus</name>
    <dbReference type="NCBI Taxonomy" id="2800327"/>
    <lineage>
        <taxon>Bacteria</taxon>
        <taxon>Pseudomonadati</taxon>
        <taxon>Pseudomonadota</taxon>
        <taxon>Alphaproteobacteria</taxon>
        <taxon>Hyphomicrobiales</taxon>
        <taxon>Aestuariivirgaceae</taxon>
        <taxon>Taklimakanibacter</taxon>
    </lineage>
</organism>
<protein>
    <submittedName>
        <fullName evidence="1">ABC transporter substrate-binding protein</fullName>
    </submittedName>
</protein>
<gene>
    <name evidence="1" type="ORF">JHL16_09555</name>
</gene>
<comment type="caution">
    <text evidence="1">The sequence shown here is derived from an EMBL/GenBank/DDBJ whole genome shotgun (WGS) entry which is preliminary data.</text>
</comment>
<accession>A0ACC5R1Z8</accession>
<reference evidence="1" key="1">
    <citation type="submission" date="2021-01" db="EMBL/GenBank/DDBJ databases">
        <authorList>
            <person name="Sun Q."/>
        </authorList>
    </citation>
    <scope>NUCLEOTIDE SEQUENCE</scope>
    <source>
        <strain evidence="1">YIM B02566</strain>
    </source>
</reference>
<evidence type="ECO:0000313" key="2">
    <source>
        <dbReference type="Proteomes" id="UP000616151"/>
    </source>
</evidence>